<dbReference type="AlphaFoldDB" id="A0A7J7KNK0"/>
<name>A0A7J7KNK0_BUGNE</name>
<comment type="caution">
    <text evidence="2">The sequence shown here is derived from an EMBL/GenBank/DDBJ whole genome shotgun (WGS) entry which is preliminary data.</text>
</comment>
<sequence>MKKKYGFVVINSGYKAIIYNLEGEARIVDGPQRLFLPCSKFRVPTIIDSIIVKKAITLDAHEAIIIYRHNGDACERTVDRYIEYGPKMFVPASNEWLHEFSWHGVDPDNKTRQVAGANVFTKLKLIPDQFYYNVDEIRTSDNGLVRVKLMIFHEIYDINAMLAATDDPIGDIISCITADITAFTAARTYVEFVEKSAELNELSNYPHLMAICKSSGVRVTKVVFRGYFAAPKIQASHDEAIDKRTNLQLEFEREQQLQEMKDREMSAEKDRLTTEHNLQLSELAHSQKLSKVKQKHNLEMQLKYATDDISREKAKADADITRRKFEIDQTLAHYTQLRKLDVALTPYILGNSAIPDQITKIVKDSSKSSPSSNVHLHLGTGGIPNPTLTNTTI</sequence>
<reference evidence="2" key="1">
    <citation type="submission" date="2020-06" db="EMBL/GenBank/DDBJ databases">
        <title>Draft genome of Bugula neritina, a colonial animal packing powerful symbionts and potential medicines.</title>
        <authorList>
            <person name="Rayko M."/>
        </authorList>
    </citation>
    <scope>NUCLEOTIDE SEQUENCE [LARGE SCALE GENOMIC DNA]</scope>
    <source>
        <strain evidence="2">Kwan_BN1</strain>
    </source>
</reference>
<gene>
    <name evidence="2" type="ORF">EB796_001954</name>
</gene>
<dbReference type="EMBL" id="VXIV02000214">
    <property type="protein sequence ID" value="KAF6039732.1"/>
    <property type="molecule type" value="Genomic_DNA"/>
</dbReference>
<evidence type="ECO:0000313" key="3">
    <source>
        <dbReference type="Proteomes" id="UP000593567"/>
    </source>
</evidence>
<evidence type="ECO:0008006" key="4">
    <source>
        <dbReference type="Google" id="ProtNLM"/>
    </source>
</evidence>
<dbReference type="OrthoDB" id="10266334at2759"/>
<evidence type="ECO:0000313" key="2">
    <source>
        <dbReference type="EMBL" id="KAF6039732.1"/>
    </source>
</evidence>
<accession>A0A7J7KNK0</accession>
<protein>
    <recommendedName>
        <fullName evidence="4">Band 7 domain-containing protein</fullName>
    </recommendedName>
</protein>
<keyword evidence="3" id="KW-1185">Reference proteome</keyword>
<evidence type="ECO:0000256" key="1">
    <source>
        <dbReference type="SAM" id="MobiDB-lite"/>
    </source>
</evidence>
<proteinExistence type="predicted"/>
<dbReference type="Proteomes" id="UP000593567">
    <property type="component" value="Unassembled WGS sequence"/>
</dbReference>
<feature type="region of interest" description="Disordered" evidence="1">
    <location>
        <begin position="365"/>
        <end position="393"/>
    </location>
</feature>
<organism evidence="2 3">
    <name type="scientific">Bugula neritina</name>
    <name type="common">Brown bryozoan</name>
    <name type="synonym">Sertularia neritina</name>
    <dbReference type="NCBI Taxonomy" id="10212"/>
    <lineage>
        <taxon>Eukaryota</taxon>
        <taxon>Metazoa</taxon>
        <taxon>Spiralia</taxon>
        <taxon>Lophotrochozoa</taxon>
        <taxon>Bryozoa</taxon>
        <taxon>Gymnolaemata</taxon>
        <taxon>Cheilostomatida</taxon>
        <taxon>Flustrina</taxon>
        <taxon>Buguloidea</taxon>
        <taxon>Bugulidae</taxon>
        <taxon>Bugula</taxon>
    </lineage>
</organism>